<protein>
    <recommendedName>
        <fullName evidence="5">Wall-associated receptor kinase galacturonan-binding domain-containing protein</fullName>
    </recommendedName>
</protein>
<dbReference type="Proteomes" id="UP000428333">
    <property type="component" value="Linkage Group LG06"/>
</dbReference>
<comment type="caution">
    <text evidence="6">The sequence shown here is derived from an EMBL/GenBank/DDBJ whole genome shotgun (WGS) entry which is preliminary data.</text>
</comment>
<sequence>MSRTTPVPLLLLLVAVFFVNSHARGRNTHHCDRPSSCGNIHNVVYPFRFKGDPDNCGNKNYEMVCENNRSVLYLFSGRYHVKTIDYTNYTIRLVDFGVHKGNCSSLPLHSLSVDNFTDRTAFSWNHTDAAVLVACEIPVKSPQYVDINYATRNCSINREVLVGSSSSDENDQRRYSYYYIVSGDLRAGDLADDCRVDKVFRTTPRPGSRDTNGENPEHKSNLSLAEVHKKLEYGFLLSWDSILCEDCTGLGRCSFDYGYYKVKCNMRPYTCE</sequence>
<feature type="domain" description="Wall-associated receptor kinase galacturonan-binding" evidence="5">
    <location>
        <begin position="31"/>
        <end position="95"/>
    </location>
</feature>
<feature type="region of interest" description="Disordered" evidence="3">
    <location>
        <begin position="201"/>
        <end position="221"/>
    </location>
</feature>
<evidence type="ECO:0000259" key="5">
    <source>
        <dbReference type="Pfam" id="PF13947"/>
    </source>
</evidence>
<evidence type="ECO:0000256" key="2">
    <source>
        <dbReference type="ARBA" id="ARBA00022729"/>
    </source>
</evidence>
<keyword evidence="2 4" id="KW-0732">Signal</keyword>
<feature type="chain" id="PRO_5025414285" description="Wall-associated receptor kinase galacturonan-binding domain-containing protein" evidence="4">
    <location>
        <begin position="24"/>
        <end position="272"/>
    </location>
</feature>
<evidence type="ECO:0000256" key="4">
    <source>
        <dbReference type="SAM" id="SignalP"/>
    </source>
</evidence>
<dbReference type="PANTHER" id="PTHR33138:SF30">
    <property type="entry name" value="LEAF RUST 10 DISEASE-RESISTANCE LOCUS RECEPTOR-LIKE PROTEIN KINASE-LIKE 2.7"/>
    <property type="match status" value="1"/>
</dbReference>
<dbReference type="AlphaFoldDB" id="A0A6A4LQT5"/>
<accession>A0A6A4LQT5</accession>
<dbReference type="InterPro" id="IPR025287">
    <property type="entry name" value="WAK_GUB"/>
</dbReference>
<evidence type="ECO:0000313" key="7">
    <source>
        <dbReference type="Proteomes" id="UP000428333"/>
    </source>
</evidence>
<evidence type="ECO:0000313" key="6">
    <source>
        <dbReference type="EMBL" id="KAE9456698.1"/>
    </source>
</evidence>
<dbReference type="PANTHER" id="PTHR33138">
    <property type="entry name" value="OS01G0690200 PROTEIN"/>
    <property type="match status" value="1"/>
</dbReference>
<evidence type="ECO:0000256" key="3">
    <source>
        <dbReference type="SAM" id="MobiDB-lite"/>
    </source>
</evidence>
<dbReference type="OrthoDB" id="1146903at2759"/>
<feature type="non-terminal residue" evidence="6">
    <location>
        <position position="1"/>
    </location>
</feature>
<dbReference type="EMBL" id="QEFC01001576">
    <property type="protein sequence ID" value="KAE9456698.1"/>
    <property type="molecule type" value="Genomic_DNA"/>
</dbReference>
<feature type="compositionally biased region" description="Basic and acidic residues" evidence="3">
    <location>
        <begin position="207"/>
        <end position="221"/>
    </location>
</feature>
<dbReference type="GO" id="GO:0016020">
    <property type="term" value="C:membrane"/>
    <property type="evidence" value="ECO:0007669"/>
    <property type="project" value="UniProtKB-SubCell"/>
</dbReference>
<dbReference type="Pfam" id="PF13947">
    <property type="entry name" value="GUB_WAK_bind"/>
    <property type="match status" value="1"/>
</dbReference>
<keyword evidence="7" id="KW-1185">Reference proteome</keyword>
<evidence type="ECO:0000256" key="1">
    <source>
        <dbReference type="ARBA" id="ARBA00004167"/>
    </source>
</evidence>
<proteinExistence type="predicted"/>
<feature type="signal peptide" evidence="4">
    <location>
        <begin position="1"/>
        <end position="23"/>
    </location>
</feature>
<name>A0A6A4LQT5_9ERIC</name>
<comment type="subcellular location">
    <subcellularLocation>
        <location evidence="1">Membrane</location>
        <topology evidence="1">Single-pass membrane protein</topology>
    </subcellularLocation>
</comment>
<dbReference type="GO" id="GO:0030247">
    <property type="term" value="F:polysaccharide binding"/>
    <property type="evidence" value="ECO:0007669"/>
    <property type="project" value="InterPro"/>
</dbReference>
<organism evidence="6 7">
    <name type="scientific">Rhododendron williamsianum</name>
    <dbReference type="NCBI Taxonomy" id="262921"/>
    <lineage>
        <taxon>Eukaryota</taxon>
        <taxon>Viridiplantae</taxon>
        <taxon>Streptophyta</taxon>
        <taxon>Embryophyta</taxon>
        <taxon>Tracheophyta</taxon>
        <taxon>Spermatophyta</taxon>
        <taxon>Magnoliopsida</taxon>
        <taxon>eudicotyledons</taxon>
        <taxon>Gunneridae</taxon>
        <taxon>Pentapetalae</taxon>
        <taxon>asterids</taxon>
        <taxon>Ericales</taxon>
        <taxon>Ericaceae</taxon>
        <taxon>Ericoideae</taxon>
        <taxon>Rhodoreae</taxon>
        <taxon>Rhododendron</taxon>
    </lineage>
</organism>
<gene>
    <name evidence="6" type="ORF">C3L33_11387</name>
</gene>
<reference evidence="6 7" key="1">
    <citation type="journal article" date="2019" name="Genome Biol. Evol.">
        <title>The Rhododendron genome and chromosomal organization provide insight into shared whole-genome duplications across the heath family (Ericaceae).</title>
        <authorList>
            <person name="Soza V.L."/>
            <person name="Lindsley D."/>
            <person name="Waalkes A."/>
            <person name="Ramage E."/>
            <person name="Patwardhan R.P."/>
            <person name="Burton J.N."/>
            <person name="Adey A."/>
            <person name="Kumar A."/>
            <person name="Qiu R."/>
            <person name="Shendure J."/>
            <person name="Hall B."/>
        </authorList>
    </citation>
    <scope>NUCLEOTIDE SEQUENCE [LARGE SCALE GENOMIC DNA]</scope>
    <source>
        <strain evidence="6">RSF 1966-606</strain>
    </source>
</reference>